<evidence type="ECO:0000313" key="3">
    <source>
        <dbReference type="Proteomes" id="UP000005426"/>
    </source>
</evidence>
<dbReference type="GeneID" id="25786077"/>
<sequence length="285" mass="31783">MEAKPTYHLPPNFSTPPPPDGPFHLGTVLRDFEKKEQMRPLNQEDSQRIPIPKKHEDVKKGFTATRKRMKSGEFGLWAKFMGLNGVGGEAKIAAERHDSDRYSFETFETQFFYPTPEYISDCFKLSDVDDYLQGSRYKKAVYLVTGLKIGKGVTVGMNKKTNMNGNLEGSVSNPGGVNAEAGMKLRGNLEHDSVFTFTESSDIVIGIQCVKIYHEKSGFLGLFGEREIKSEYVTAGATFYGENSSNSPETNAKFVVVKPEDYDIPDLACYSEGDEIWMVPKILGA</sequence>
<dbReference type="AlphaFoldDB" id="G9NYR1"/>
<gene>
    <name evidence="2" type="ORF">TRIATDRAFT_87550</name>
</gene>
<proteinExistence type="predicted"/>
<feature type="region of interest" description="Disordered" evidence="1">
    <location>
        <begin position="1"/>
        <end position="24"/>
    </location>
</feature>
<organism evidence="2 3">
    <name type="scientific">Hypocrea atroviridis (strain ATCC 20476 / IMI 206040)</name>
    <name type="common">Trichoderma atroviride</name>
    <dbReference type="NCBI Taxonomy" id="452589"/>
    <lineage>
        <taxon>Eukaryota</taxon>
        <taxon>Fungi</taxon>
        <taxon>Dikarya</taxon>
        <taxon>Ascomycota</taxon>
        <taxon>Pezizomycotina</taxon>
        <taxon>Sordariomycetes</taxon>
        <taxon>Hypocreomycetidae</taxon>
        <taxon>Hypocreales</taxon>
        <taxon>Hypocreaceae</taxon>
        <taxon>Trichoderma</taxon>
    </lineage>
</organism>
<dbReference type="STRING" id="452589.G9NYR1"/>
<name>G9NYR1_HYPAI</name>
<accession>G9NYR1</accession>
<evidence type="ECO:0000313" key="2">
    <source>
        <dbReference type="EMBL" id="EHK44517.1"/>
    </source>
</evidence>
<dbReference type="Proteomes" id="UP000005426">
    <property type="component" value="Unassembled WGS sequence"/>
</dbReference>
<dbReference type="OrthoDB" id="4500473at2759"/>
<dbReference type="HOGENOM" id="CLU_057547_1_0_1"/>
<reference evidence="2 3" key="1">
    <citation type="journal article" date="2011" name="Genome Biol.">
        <title>Comparative genome sequence analysis underscores mycoparasitism as the ancestral life style of Trichoderma.</title>
        <authorList>
            <person name="Kubicek C.P."/>
            <person name="Herrera-Estrella A."/>
            <person name="Seidl-Seiboth V."/>
            <person name="Martinez D.A."/>
            <person name="Druzhinina I.S."/>
            <person name="Thon M."/>
            <person name="Zeilinger S."/>
            <person name="Casas-Flores S."/>
            <person name="Horwitz B.A."/>
            <person name="Mukherjee P.K."/>
            <person name="Mukherjee M."/>
            <person name="Kredics L."/>
            <person name="Alcaraz L.D."/>
            <person name="Aerts A."/>
            <person name="Antal Z."/>
            <person name="Atanasova L."/>
            <person name="Cervantes-Badillo M.G."/>
            <person name="Challacombe J."/>
            <person name="Chertkov O."/>
            <person name="McCluskey K."/>
            <person name="Coulpier F."/>
            <person name="Deshpande N."/>
            <person name="von Doehren H."/>
            <person name="Ebbole D.J."/>
            <person name="Esquivel-Naranjo E.U."/>
            <person name="Fekete E."/>
            <person name="Flipphi M."/>
            <person name="Glaser F."/>
            <person name="Gomez-Rodriguez E.Y."/>
            <person name="Gruber S."/>
            <person name="Han C."/>
            <person name="Henrissat B."/>
            <person name="Hermosa R."/>
            <person name="Hernandez-Onate M."/>
            <person name="Karaffa L."/>
            <person name="Kosti I."/>
            <person name="Le Crom S."/>
            <person name="Lindquist E."/>
            <person name="Lucas S."/>
            <person name="Luebeck M."/>
            <person name="Luebeck P.S."/>
            <person name="Margeot A."/>
            <person name="Metz B."/>
            <person name="Misra M."/>
            <person name="Nevalainen H."/>
            <person name="Omann M."/>
            <person name="Packer N."/>
            <person name="Perrone G."/>
            <person name="Uresti-Rivera E.E."/>
            <person name="Salamov A."/>
            <person name="Schmoll M."/>
            <person name="Seiboth B."/>
            <person name="Shapiro H."/>
            <person name="Sukno S."/>
            <person name="Tamayo-Ramos J.A."/>
            <person name="Tisch D."/>
            <person name="Wiest A."/>
            <person name="Wilkinson H.H."/>
            <person name="Zhang M."/>
            <person name="Coutinho P.M."/>
            <person name="Kenerley C.M."/>
            <person name="Monte E."/>
            <person name="Baker S.E."/>
            <person name="Grigoriev I.V."/>
        </authorList>
    </citation>
    <scope>NUCLEOTIDE SEQUENCE [LARGE SCALE GENOMIC DNA]</scope>
    <source>
        <strain evidence="3">ATCC 20476 / IMI 206040</strain>
    </source>
</reference>
<keyword evidence="3" id="KW-1185">Reference proteome</keyword>
<dbReference type="OMA" id="YGFASER"/>
<protein>
    <submittedName>
        <fullName evidence="2">Uncharacterized protein</fullName>
    </submittedName>
</protein>
<dbReference type="EMBL" id="ABDG02000025">
    <property type="protein sequence ID" value="EHK44517.1"/>
    <property type="molecule type" value="Genomic_DNA"/>
</dbReference>
<evidence type="ECO:0000256" key="1">
    <source>
        <dbReference type="SAM" id="MobiDB-lite"/>
    </source>
</evidence>
<comment type="caution">
    <text evidence="2">The sequence shown here is derived from an EMBL/GenBank/DDBJ whole genome shotgun (WGS) entry which is preliminary data.</text>
</comment>
<dbReference type="eggNOG" id="ENOG502RMUG">
    <property type="taxonomic scope" value="Eukaryota"/>
</dbReference>
<dbReference type="KEGG" id="tatv:25786077"/>